<reference evidence="12" key="1">
    <citation type="submission" date="2019-08" db="EMBL/GenBank/DDBJ databases">
        <title>The genome of the North American firefly Photinus pyralis.</title>
        <authorList>
            <consortium name="Photinus pyralis genome working group"/>
            <person name="Fallon T.R."/>
            <person name="Sander Lower S.E."/>
            <person name="Weng J.-K."/>
        </authorList>
    </citation>
    <scope>NUCLEOTIDE SEQUENCE</scope>
    <source>
        <strain evidence="12">TRF0915ILg1</strain>
        <tissue evidence="12">Whole body</tissue>
    </source>
</reference>
<evidence type="ECO:0000256" key="5">
    <source>
        <dbReference type="ARBA" id="ARBA00022692"/>
    </source>
</evidence>
<dbReference type="InterPro" id="IPR001925">
    <property type="entry name" value="Porin_Euk"/>
</dbReference>
<gene>
    <name evidence="12" type="ORF">ILUMI_06718</name>
</gene>
<keyword evidence="8" id="KW-0626">Porin</keyword>
<dbReference type="GO" id="GO:0046930">
    <property type="term" value="C:pore complex"/>
    <property type="evidence" value="ECO:0007669"/>
    <property type="project" value="UniProtKB-KW"/>
</dbReference>
<evidence type="ECO:0000256" key="7">
    <source>
        <dbReference type="ARBA" id="ARBA00023065"/>
    </source>
</evidence>
<evidence type="ECO:0000256" key="6">
    <source>
        <dbReference type="ARBA" id="ARBA00022787"/>
    </source>
</evidence>
<sequence length="351" mass="37781">MASEIKCKKKEPEGPGKCAKLNTGKAEKARLDNPDECNYRTPRSGSEGAGDGEGFFLCCKDSLEEDRLIMAPPPYADLGKQARDVFGKGYHFGLIKLDCKTKTNSGVEFNTGGTSNQESGKVFGSLETKYKVKDYGLTFSEKWNTDNTLATEVSIQDKPVQGLKLSADCTFAPQTGSKTGRVKSAFQNDTVALNCDVDLDWNGPLISAAAVVGYQGWLAGYQTAFDTQKSKLTKNNFALGFSTGDFILHTNVDDGQEFGGSIYQKVAPGLETGIQLAWSAGSNNTRFGIGAKYDLDKDACIRAKVNNASQVGLGYQQRLRDGITLTLSALIDGKNFNNGGHKIGLALELEA</sequence>
<dbReference type="OrthoDB" id="7827681at2759"/>
<protein>
    <recommendedName>
        <fullName evidence="14">Voltage-dependent anion-selective channel protein 3</fullName>
    </recommendedName>
</protein>
<dbReference type="AlphaFoldDB" id="A0A8K0GF32"/>
<organism evidence="12 13">
    <name type="scientific">Ignelater luminosus</name>
    <name type="common">Cucubano</name>
    <name type="synonym">Pyrophorus luminosus</name>
    <dbReference type="NCBI Taxonomy" id="2038154"/>
    <lineage>
        <taxon>Eukaryota</taxon>
        <taxon>Metazoa</taxon>
        <taxon>Ecdysozoa</taxon>
        <taxon>Arthropoda</taxon>
        <taxon>Hexapoda</taxon>
        <taxon>Insecta</taxon>
        <taxon>Pterygota</taxon>
        <taxon>Neoptera</taxon>
        <taxon>Endopterygota</taxon>
        <taxon>Coleoptera</taxon>
        <taxon>Polyphaga</taxon>
        <taxon>Elateriformia</taxon>
        <taxon>Elateroidea</taxon>
        <taxon>Elateridae</taxon>
        <taxon>Agrypninae</taxon>
        <taxon>Pyrophorini</taxon>
        <taxon>Ignelater</taxon>
    </lineage>
</organism>
<evidence type="ECO:0000256" key="4">
    <source>
        <dbReference type="ARBA" id="ARBA00022452"/>
    </source>
</evidence>
<dbReference type="Gene3D" id="2.40.160.10">
    <property type="entry name" value="Porin"/>
    <property type="match status" value="1"/>
</dbReference>
<dbReference type="PANTHER" id="PTHR11743:SF70">
    <property type="entry name" value="GH26960P-RELATED"/>
    <property type="match status" value="1"/>
</dbReference>
<keyword evidence="6" id="KW-1000">Mitochondrion outer membrane</keyword>
<keyword evidence="7" id="KW-0406">Ion transport</keyword>
<dbReference type="GO" id="GO:0005741">
    <property type="term" value="C:mitochondrial outer membrane"/>
    <property type="evidence" value="ECO:0007669"/>
    <property type="project" value="UniProtKB-SubCell"/>
</dbReference>
<dbReference type="Pfam" id="PF01459">
    <property type="entry name" value="Porin_3"/>
    <property type="match status" value="1"/>
</dbReference>
<dbReference type="PRINTS" id="PR00185">
    <property type="entry name" value="EUKARYTPORIN"/>
</dbReference>
<keyword evidence="9" id="KW-0496">Mitochondrion</keyword>
<keyword evidence="10" id="KW-0472">Membrane</keyword>
<feature type="region of interest" description="Disordered" evidence="11">
    <location>
        <begin position="1"/>
        <end position="48"/>
    </location>
</feature>
<dbReference type="GO" id="GO:0015288">
    <property type="term" value="F:porin activity"/>
    <property type="evidence" value="ECO:0007669"/>
    <property type="project" value="UniProtKB-KW"/>
</dbReference>
<keyword evidence="3" id="KW-0813">Transport</keyword>
<comment type="caution">
    <text evidence="12">The sequence shown here is derived from an EMBL/GenBank/DDBJ whole genome shotgun (WGS) entry which is preliminary data.</text>
</comment>
<evidence type="ECO:0000256" key="9">
    <source>
        <dbReference type="ARBA" id="ARBA00023128"/>
    </source>
</evidence>
<evidence type="ECO:0000256" key="2">
    <source>
        <dbReference type="ARBA" id="ARBA00007780"/>
    </source>
</evidence>
<dbReference type="GO" id="GO:0008308">
    <property type="term" value="F:voltage-gated monoatomic anion channel activity"/>
    <property type="evidence" value="ECO:0007669"/>
    <property type="project" value="InterPro"/>
</dbReference>
<comment type="subcellular location">
    <subcellularLocation>
        <location evidence="1">Mitochondrion outer membrane</location>
    </subcellularLocation>
</comment>
<dbReference type="FunFam" id="2.40.160.10:FF:000001">
    <property type="entry name" value="Voltage-dependent anion-selective channel protein 2"/>
    <property type="match status" value="1"/>
</dbReference>
<comment type="similarity">
    <text evidence="2">Belongs to the eukaryotic mitochondrial porin family.</text>
</comment>
<name>A0A8K0GF32_IGNLU</name>
<dbReference type="Proteomes" id="UP000801492">
    <property type="component" value="Unassembled WGS sequence"/>
</dbReference>
<proteinExistence type="inferred from homology"/>
<dbReference type="EMBL" id="VTPC01002797">
    <property type="protein sequence ID" value="KAF2899457.1"/>
    <property type="molecule type" value="Genomic_DNA"/>
</dbReference>
<evidence type="ECO:0000256" key="8">
    <source>
        <dbReference type="ARBA" id="ARBA00023114"/>
    </source>
</evidence>
<evidence type="ECO:0000256" key="11">
    <source>
        <dbReference type="SAM" id="MobiDB-lite"/>
    </source>
</evidence>
<dbReference type="InterPro" id="IPR023614">
    <property type="entry name" value="Porin_dom_sf"/>
</dbReference>
<keyword evidence="13" id="KW-1185">Reference proteome</keyword>
<dbReference type="PANTHER" id="PTHR11743">
    <property type="entry name" value="VOLTAGE-DEPENDENT ANION-SELECTIVE CHANNEL"/>
    <property type="match status" value="1"/>
</dbReference>
<evidence type="ECO:0008006" key="14">
    <source>
        <dbReference type="Google" id="ProtNLM"/>
    </source>
</evidence>
<accession>A0A8K0GF32</accession>
<evidence type="ECO:0000256" key="1">
    <source>
        <dbReference type="ARBA" id="ARBA00004294"/>
    </source>
</evidence>
<evidence type="ECO:0000256" key="3">
    <source>
        <dbReference type="ARBA" id="ARBA00022448"/>
    </source>
</evidence>
<evidence type="ECO:0000256" key="10">
    <source>
        <dbReference type="ARBA" id="ARBA00023136"/>
    </source>
</evidence>
<dbReference type="CDD" id="cd07306">
    <property type="entry name" value="Porin3_VDAC"/>
    <property type="match status" value="1"/>
</dbReference>
<keyword evidence="4" id="KW-1134">Transmembrane beta strand</keyword>
<evidence type="ECO:0000313" key="13">
    <source>
        <dbReference type="Proteomes" id="UP000801492"/>
    </source>
</evidence>
<keyword evidence="5" id="KW-0812">Transmembrane</keyword>
<dbReference type="InterPro" id="IPR027246">
    <property type="entry name" value="Porin_Euk/Tom40"/>
</dbReference>
<evidence type="ECO:0000313" key="12">
    <source>
        <dbReference type="EMBL" id="KAF2899457.1"/>
    </source>
</evidence>